<sequence length="160" mass="16116">MFSLTKTLALLAVALITTVRGETHTVMFENHCGAGIPMLIAQDGTVLSTGAAYNSTGPIIDAIAFLQTGSCGAKGEGCSTVDITLQNPTSPGGGSSADITVVPPHAFSVVTGFGYFNGCDGAGMDCTIPGCPNAFLTPGGPPIVVACQTDNVNLVVTFCD</sequence>
<dbReference type="AlphaFoldDB" id="A0AAD7BQV0"/>
<feature type="signal peptide" evidence="1">
    <location>
        <begin position="1"/>
        <end position="21"/>
    </location>
</feature>
<evidence type="ECO:0000256" key="1">
    <source>
        <dbReference type="SAM" id="SignalP"/>
    </source>
</evidence>
<dbReference type="EMBL" id="JARKIF010000011">
    <property type="protein sequence ID" value="KAJ7627240.1"/>
    <property type="molecule type" value="Genomic_DNA"/>
</dbReference>
<protein>
    <submittedName>
        <fullName evidence="2">Glycopeptide</fullName>
    </submittedName>
</protein>
<organism evidence="2 3">
    <name type="scientific">Roridomyces roridus</name>
    <dbReference type="NCBI Taxonomy" id="1738132"/>
    <lineage>
        <taxon>Eukaryota</taxon>
        <taxon>Fungi</taxon>
        <taxon>Dikarya</taxon>
        <taxon>Basidiomycota</taxon>
        <taxon>Agaricomycotina</taxon>
        <taxon>Agaricomycetes</taxon>
        <taxon>Agaricomycetidae</taxon>
        <taxon>Agaricales</taxon>
        <taxon>Marasmiineae</taxon>
        <taxon>Mycenaceae</taxon>
        <taxon>Roridomyces</taxon>
    </lineage>
</organism>
<keyword evidence="3" id="KW-1185">Reference proteome</keyword>
<gene>
    <name evidence="2" type="ORF">FB45DRAFT_1004757</name>
</gene>
<feature type="chain" id="PRO_5041899847" evidence="1">
    <location>
        <begin position="22"/>
        <end position="160"/>
    </location>
</feature>
<evidence type="ECO:0000313" key="2">
    <source>
        <dbReference type="EMBL" id="KAJ7627240.1"/>
    </source>
</evidence>
<reference evidence="2" key="1">
    <citation type="submission" date="2023-03" db="EMBL/GenBank/DDBJ databases">
        <title>Massive genome expansion in bonnet fungi (Mycena s.s.) driven by repeated elements and novel gene families across ecological guilds.</title>
        <authorList>
            <consortium name="Lawrence Berkeley National Laboratory"/>
            <person name="Harder C.B."/>
            <person name="Miyauchi S."/>
            <person name="Viragh M."/>
            <person name="Kuo A."/>
            <person name="Thoen E."/>
            <person name="Andreopoulos B."/>
            <person name="Lu D."/>
            <person name="Skrede I."/>
            <person name="Drula E."/>
            <person name="Henrissat B."/>
            <person name="Morin E."/>
            <person name="Kohler A."/>
            <person name="Barry K."/>
            <person name="LaButti K."/>
            <person name="Morin E."/>
            <person name="Salamov A."/>
            <person name="Lipzen A."/>
            <person name="Mereny Z."/>
            <person name="Hegedus B."/>
            <person name="Baldrian P."/>
            <person name="Stursova M."/>
            <person name="Weitz H."/>
            <person name="Taylor A."/>
            <person name="Grigoriev I.V."/>
            <person name="Nagy L.G."/>
            <person name="Martin F."/>
            <person name="Kauserud H."/>
        </authorList>
    </citation>
    <scope>NUCLEOTIDE SEQUENCE</scope>
    <source>
        <strain evidence="2">9284</strain>
    </source>
</reference>
<evidence type="ECO:0000313" key="3">
    <source>
        <dbReference type="Proteomes" id="UP001221142"/>
    </source>
</evidence>
<proteinExistence type="predicted"/>
<accession>A0AAD7BQV0</accession>
<keyword evidence="1" id="KW-0732">Signal</keyword>
<name>A0AAD7BQV0_9AGAR</name>
<comment type="caution">
    <text evidence="2">The sequence shown here is derived from an EMBL/GenBank/DDBJ whole genome shotgun (WGS) entry which is preliminary data.</text>
</comment>
<dbReference type="Proteomes" id="UP001221142">
    <property type="component" value="Unassembled WGS sequence"/>
</dbReference>